<evidence type="ECO:0000256" key="2">
    <source>
        <dbReference type="ARBA" id="ARBA00022448"/>
    </source>
</evidence>
<proteinExistence type="inferred from homology"/>
<keyword evidence="2" id="KW-0813">Transport</keyword>
<dbReference type="RefSeq" id="WP_087677951.1">
    <property type="nucleotide sequence ID" value="NZ_FUWV01000002.1"/>
</dbReference>
<keyword evidence="3" id="KW-0406">Ion transport</keyword>
<organism evidence="5 6">
    <name type="scientific">Garciella nitratireducens DSM 15102</name>
    <dbReference type="NCBI Taxonomy" id="1121911"/>
    <lineage>
        <taxon>Bacteria</taxon>
        <taxon>Bacillati</taxon>
        <taxon>Bacillota</taxon>
        <taxon>Clostridia</taxon>
        <taxon>Eubacteriales</taxon>
        <taxon>Eubacteriaceae</taxon>
        <taxon>Garciella</taxon>
    </lineage>
</organism>
<feature type="coiled-coil region" evidence="4">
    <location>
        <begin position="20"/>
        <end position="55"/>
    </location>
</feature>
<dbReference type="OrthoDB" id="1725377at2"/>
<dbReference type="GO" id="GO:0033178">
    <property type="term" value="C:proton-transporting two-sector ATPase complex, catalytic domain"/>
    <property type="evidence" value="ECO:0007669"/>
    <property type="project" value="InterPro"/>
</dbReference>
<dbReference type="Gene3D" id="3.30.2320.30">
    <property type="entry name" value="ATP synthase, E subunit, C-terminal"/>
    <property type="match status" value="1"/>
</dbReference>
<accession>A0A1T4KFP2</accession>
<comment type="similarity">
    <text evidence="1">Belongs to the V-ATPase E subunit family.</text>
</comment>
<reference evidence="5 6" key="1">
    <citation type="submission" date="2017-02" db="EMBL/GenBank/DDBJ databases">
        <authorList>
            <person name="Peterson S.W."/>
        </authorList>
    </citation>
    <scope>NUCLEOTIDE SEQUENCE [LARGE SCALE GENOMIC DNA]</scope>
    <source>
        <strain evidence="5 6">DSM 15102</strain>
    </source>
</reference>
<dbReference type="InterPro" id="IPR038495">
    <property type="entry name" value="ATPase_E_C"/>
</dbReference>
<dbReference type="Pfam" id="PF01991">
    <property type="entry name" value="vATP-synt_E"/>
    <property type="match status" value="1"/>
</dbReference>
<name>A0A1T4KFP2_9FIRM</name>
<protein>
    <submittedName>
        <fullName evidence="5">H+-ATPase subunit E/Vma4</fullName>
    </submittedName>
</protein>
<evidence type="ECO:0000256" key="3">
    <source>
        <dbReference type="ARBA" id="ARBA00023065"/>
    </source>
</evidence>
<dbReference type="Proteomes" id="UP000196365">
    <property type="component" value="Unassembled WGS sequence"/>
</dbReference>
<dbReference type="InterPro" id="IPR002842">
    <property type="entry name" value="ATPase_V1_Esu"/>
</dbReference>
<dbReference type="EMBL" id="FUWV01000002">
    <property type="protein sequence ID" value="SJZ41177.1"/>
    <property type="molecule type" value="Genomic_DNA"/>
</dbReference>
<evidence type="ECO:0000256" key="4">
    <source>
        <dbReference type="SAM" id="Coils"/>
    </source>
</evidence>
<evidence type="ECO:0000256" key="1">
    <source>
        <dbReference type="ARBA" id="ARBA00005901"/>
    </source>
</evidence>
<keyword evidence="6" id="KW-1185">Reference proteome</keyword>
<dbReference type="SUPFAM" id="SSF160527">
    <property type="entry name" value="V-type ATPase subunit E-like"/>
    <property type="match status" value="1"/>
</dbReference>
<evidence type="ECO:0000313" key="5">
    <source>
        <dbReference type="EMBL" id="SJZ41177.1"/>
    </source>
</evidence>
<keyword evidence="4" id="KW-0175">Coiled coil</keyword>
<dbReference type="AlphaFoldDB" id="A0A1T4KFP2"/>
<evidence type="ECO:0000313" key="6">
    <source>
        <dbReference type="Proteomes" id="UP000196365"/>
    </source>
</evidence>
<gene>
    <name evidence="5" type="ORF">SAMN02745973_00500</name>
</gene>
<sequence length="199" mass="23654">MITVEDKISTFSKYVYDKELELSNQKLEEVEKKNKEVIQSKQKEIEKKCMDLNRKMHKKIELESQKIISNAKLEARNKTLTIKKELLEQFMQEILDSLKNFTETEDYKIYLKKTLENVKDFLRDNTVKIYLTKKDVEKFASEIKSKYPQIEIAEMEEENIGGMILESTINSERIDATLRTKVRDWKSEIGLRLYEALEK</sequence>
<dbReference type="GO" id="GO:0046961">
    <property type="term" value="F:proton-transporting ATPase activity, rotational mechanism"/>
    <property type="evidence" value="ECO:0007669"/>
    <property type="project" value="InterPro"/>
</dbReference>